<dbReference type="WBParaSite" id="HNAJ_0001206101-mRNA-1">
    <property type="protein sequence ID" value="HNAJ_0001206101-mRNA-1"/>
    <property type="gene ID" value="HNAJ_0001206101"/>
</dbReference>
<dbReference type="EMBL" id="UZAE01013990">
    <property type="protein sequence ID" value="VDO12053.1"/>
    <property type="molecule type" value="Genomic_DNA"/>
</dbReference>
<name>A0A0R3TW37_RODNA</name>
<proteinExistence type="predicted"/>
<keyword evidence="1" id="KW-0732">Signal</keyword>
<dbReference type="OrthoDB" id="6261361at2759"/>
<reference evidence="4" key="1">
    <citation type="submission" date="2017-02" db="UniProtKB">
        <authorList>
            <consortium name="WormBaseParasite"/>
        </authorList>
    </citation>
    <scope>IDENTIFICATION</scope>
</reference>
<accession>A0A0R3TW37</accession>
<evidence type="ECO:0000256" key="1">
    <source>
        <dbReference type="SAM" id="SignalP"/>
    </source>
</evidence>
<evidence type="ECO:0000313" key="2">
    <source>
        <dbReference type="EMBL" id="VDO12053.1"/>
    </source>
</evidence>
<reference evidence="2 3" key="2">
    <citation type="submission" date="2018-11" db="EMBL/GenBank/DDBJ databases">
        <authorList>
            <consortium name="Pathogen Informatics"/>
        </authorList>
    </citation>
    <scope>NUCLEOTIDE SEQUENCE [LARGE SCALE GENOMIC DNA]</scope>
</reference>
<evidence type="ECO:0000313" key="4">
    <source>
        <dbReference type="WBParaSite" id="HNAJ_0001206101-mRNA-1"/>
    </source>
</evidence>
<evidence type="ECO:0000313" key="3">
    <source>
        <dbReference type="Proteomes" id="UP000278807"/>
    </source>
</evidence>
<sequence>MGSISAHWLNILCTVPKSASAFRVFINCPALQSPCYENCLPTQACNGNSSVNEQCLPDRTAVNCTESTNEDGSKITSLWIDKRSTRLHGSWICTSQGIKSIVVNVASRISARNKPCIFEALLEKKYGPSVADFAFHNSAFETKQTVLFDTILSQTMPSTINNFHTGGLDGECILINTDSSFSIITFVLFLEKVLSFRFPGVSQSPIIDTDSKQSSIPFYYHPNLRILFHSKDIQNRTIVADINDGARPIFPSYFKRISRPK</sequence>
<keyword evidence="3" id="KW-1185">Reference proteome</keyword>
<dbReference type="AlphaFoldDB" id="A0A0R3TW37"/>
<dbReference type="Proteomes" id="UP000278807">
    <property type="component" value="Unassembled WGS sequence"/>
</dbReference>
<protein>
    <submittedName>
        <fullName evidence="2 4">Uncharacterized protein</fullName>
    </submittedName>
</protein>
<feature type="chain" id="PRO_5043132074" evidence="1">
    <location>
        <begin position="22"/>
        <end position="261"/>
    </location>
</feature>
<gene>
    <name evidence="2" type="ORF">HNAJ_LOCUS12050</name>
</gene>
<feature type="signal peptide" evidence="1">
    <location>
        <begin position="1"/>
        <end position="21"/>
    </location>
</feature>
<organism evidence="4">
    <name type="scientific">Rodentolepis nana</name>
    <name type="common">Dwarf tapeworm</name>
    <name type="synonym">Hymenolepis nana</name>
    <dbReference type="NCBI Taxonomy" id="102285"/>
    <lineage>
        <taxon>Eukaryota</taxon>
        <taxon>Metazoa</taxon>
        <taxon>Spiralia</taxon>
        <taxon>Lophotrochozoa</taxon>
        <taxon>Platyhelminthes</taxon>
        <taxon>Cestoda</taxon>
        <taxon>Eucestoda</taxon>
        <taxon>Cyclophyllidea</taxon>
        <taxon>Hymenolepididae</taxon>
        <taxon>Rodentolepis</taxon>
    </lineage>
</organism>